<reference evidence="1 2" key="1">
    <citation type="submission" date="2023-05" db="EMBL/GenBank/DDBJ databases">
        <authorList>
            <person name="Zhang X."/>
        </authorList>
    </citation>
    <scope>NUCLEOTIDE SEQUENCE [LARGE SCALE GENOMIC DNA]</scope>
    <source>
        <strain evidence="1 2">DM2B3-1</strain>
    </source>
</reference>
<keyword evidence="2" id="KW-1185">Reference proteome</keyword>
<evidence type="ECO:0000313" key="1">
    <source>
        <dbReference type="EMBL" id="MDJ1496811.1"/>
    </source>
</evidence>
<organism evidence="1 2">
    <name type="scientific">Xanthocytophaga flava</name>
    <dbReference type="NCBI Taxonomy" id="3048013"/>
    <lineage>
        <taxon>Bacteria</taxon>
        <taxon>Pseudomonadati</taxon>
        <taxon>Bacteroidota</taxon>
        <taxon>Cytophagia</taxon>
        <taxon>Cytophagales</taxon>
        <taxon>Rhodocytophagaceae</taxon>
        <taxon>Xanthocytophaga</taxon>
    </lineage>
</organism>
<comment type="caution">
    <text evidence="1">The sequence shown here is derived from an EMBL/GenBank/DDBJ whole genome shotgun (WGS) entry which is preliminary data.</text>
</comment>
<sequence>MTYKKYEGQKPTWEDFLKSLQESFPQSFVQDYSFTGGFCSCFKAIIPFWDITGKDYKLVLHSSCLMPYHAYYINEKEHRQQHEQAEPPYMTEAMLEELYRNPPPPPPFKRYWNEAPPAIAPIVDQILEAYIKLFARTQLFSTELLHYRVLQVATQRREMHEATMFDLLFTDIWEDA</sequence>
<protein>
    <submittedName>
        <fullName evidence="1">Uncharacterized protein</fullName>
    </submittedName>
</protein>
<dbReference type="RefSeq" id="WP_314001883.1">
    <property type="nucleotide sequence ID" value="NZ_JASJOT010000026.1"/>
</dbReference>
<proteinExistence type="predicted"/>
<accession>A0ABT7CT14</accession>
<gene>
    <name evidence="1" type="ORF">QNI19_28005</name>
</gene>
<evidence type="ECO:0000313" key="2">
    <source>
        <dbReference type="Proteomes" id="UP001228581"/>
    </source>
</evidence>
<dbReference type="Proteomes" id="UP001228581">
    <property type="component" value="Unassembled WGS sequence"/>
</dbReference>
<name>A0ABT7CT14_9BACT</name>
<dbReference type="EMBL" id="JASJOT010000026">
    <property type="protein sequence ID" value="MDJ1496811.1"/>
    <property type="molecule type" value="Genomic_DNA"/>
</dbReference>